<keyword evidence="10" id="KW-1185">Reference proteome</keyword>
<keyword evidence="4" id="KW-0862">Zinc</keyword>
<evidence type="ECO:0000256" key="1">
    <source>
        <dbReference type="ARBA" id="ARBA00022468"/>
    </source>
</evidence>
<dbReference type="PANTHER" id="PTHR45686">
    <property type="entry name" value="ADP-RIBOSYLATION FACTOR GTPASE ACTIVATING PROTEIN 3, ISOFORM H-RELATED"/>
    <property type="match status" value="1"/>
</dbReference>
<gene>
    <name evidence="9" type="ORF">FBUS_05075</name>
</gene>
<dbReference type="GO" id="GO:0008270">
    <property type="term" value="F:zinc ion binding"/>
    <property type="evidence" value="ECO:0007669"/>
    <property type="project" value="UniProtKB-KW"/>
</dbReference>
<feature type="compositionally biased region" description="Low complexity" evidence="7">
    <location>
        <begin position="211"/>
        <end position="221"/>
    </location>
</feature>
<keyword evidence="6" id="KW-0175">Coiled coil</keyword>
<feature type="compositionally biased region" description="Polar residues" evidence="7">
    <location>
        <begin position="404"/>
        <end position="428"/>
    </location>
</feature>
<keyword evidence="3 5" id="KW-0863">Zinc-finger</keyword>
<dbReference type="GO" id="GO:0000139">
    <property type="term" value="C:Golgi membrane"/>
    <property type="evidence" value="ECO:0007669"/>
    <property type="project" value="GOC"/>
</dbReference>
<dbReference type="OrthoDB" id="983479at2759"/>
<accession>A0A8E0RR87</accession>
<evidence type="ECO:0000256" key="6">
    <source>
        <dbReference type="SAM" id="Coils"/>
    </source>
</evidence>
<dbReference type="InterPro" id="IPR037278">
    <property type="entry name" value="ARFGAP/RecO"/>
</dbReference>
<evidence type="ECO:0000256" key="2">
    <source>
        <dbReference type="ARBA" id="ARBA00022723"/>
    </source>
</evidence>
<dbReference type="FunFam" id="1.10.220.150:FF:000004">
    <property type="entry name" value="Putative ADP-ribosylation factor GTPase-activating protein 2"/>
    <property type="match status" value="1"/>
</dbReference>
<sequence>MHSLSMQQCFDCGGTNPTWASVTYGVFLCIDCSAAHRALGVHLSFIRSTQLDTNWTWVQLRAMQVGGNENARSFFIQHNCNTNDAKQKYQSRAAELYRAKLEKLAVNAMKVHGTKVLAVIFLLARQLMIDSYEDKQESASTKETDFFKEHTAVNSDPGGANLSPVRKGYLVDVASEEPKIGPVVDLLSISTGETQKPGAHVRSTNRKPKSGKSGTKKSGLGAAKVKADFSAIESAAENADLQRERQAMTVKQLEKEEIEKEAERIASLRLAYKDVAEEREKKEQALKSVDPKRAEQVERLGMGTGVRGVSHSAFSNVQKIEQEGTVNNATTRSSTLISSKLDPFFDSSPGSGTNGRISGGSRRMDLDYPFTSGDSSFERRGGWMDDTPQSDGWARDSDPFDSLGSRNHNSTAATNNKKSESTVTSDWGRSSPHGLPKQKAAPVVFMSSTQSEELHKKFANVSSISSDAFFGREEIDNVGFSRFQGSESISSDDYFGRTKPQSSSQLSNELQQIKDGVRQGVTKVATRLSHLASGVVSTLQERLG</sequence>
<dbReference type="Pfam" id="PF01412">
    <property type="entry name" value="ArfGap"/>
    <property type="match status" value="1"/>
</dbReference>
<dbReference type="InterPro" id="IPR001164">
    <property type="entry name" value="ArfGAP_dom"/>
</dbReference>
<evidence type="ECO:0000259" key="8">
    <source>
        <dbReference type="PROSITE" id="PS50115"/>
    </source>
</evidence>
<evidence type="ECO:0000256" key="3">
    <source>
        <dbReference type="ARBA" id="ARBA00022771"/>
    </source>
</evidence>
<dbReference type="PRINTS" id="PR00405">
    <property type="entry name" value="REVINTRACTNG"/>
</dbReference>
<dbReference type="GO" id="GO:0005096">
    <property type="term" value="F:GTPase activator activity"/>
    <property type="evidence" value="ECO:0007669"/>
    <property type="project" value="UniProtKB-KW"/>
</dbReference>
<organism evidence="9 10">
    <name type="scientific">Fasciolopsis buskii</name>
    <dbReference type="NCBI Taxonomy" id="27845"/>
    <lineage>
        <taxon>Eukaryota</taxon>
        <taxon>Metazoa</taxon>
        <taxon>Spiralia</taxon>
        <taxon>Lophotrochozoa</taxon>
        <taxon>Platyhelminthes</taxon>
        <taxon>Trematoda</taxon>
        <taxon>Digenea</taxon>
        <taxon>Plagiorchiida</taxon>
        <taxon>Echinostomata</taxon>
        <taxon>Echinostomatoidea</taxon>
        <taxon>Fasciolidae</taxon>
        <taxon>Fasciolopsis</taxon>
    </lineage>
</organism>
<evidence type="ECO:0000313" key="10">
    <source>
        <dbReference type="Proteomes" id="UP000728185"/>
    </source>
</evidence>
<keyword evidence="2" id="KW-0479">Metal-binding</keyword>
<feature type="region of interest" description="Disordered" evidence="7">
    <location>
        <begin position="191"/>
        <end position="221"/>
    </location>
</feature>
<dbReference type="AlphaFoldDB" id="A0A8E0RR87"/>
<feature type="region of interest" description="Disordered" evidence="7">
    <location>
        <begin position="340"/>
        <end position="439"/>
    </location>
</feature>
<dbReference type="CDD" id="cd08831">
    <property type="entry name" value="ArfGap_ArfGap2_3_like"/>
    <property type="match status" value="1"/>
</dbReference>
<evidence type="ECO:0000256" key="7">
    <source>
        <dbReference type="SAM" id="MobiDB-lite"/>
    </source>
</evidence>
<dbReference type="InterPro" id="IPR038508">
    <property type="entry name" value="ArfGAP_dom_sf"/>
</dbReference>
<evidence type="ECO:0000313" key="9">
    <source>
        <dbReference type="EMBL" id="KAA0191105.1"/>
    </source>
</evidence>
<proteinExistence type="predicted"/>
<comment type="caution">
    <text evidence="9">The sequence shown here is derived from an EMBL/GenBank/DDBJ whole genome shotgun (WGS) entry which is preliminary data.</text>
</comment>
<dbReference type="EMBL" id="LUCM01006555">
    <property type="protein sequence ID" value="KAA0191105.1"/>
    <property type="molecule type" value="Genomic_DNA"/>
</dbReference>
<dbReference type="Proteomes" id="UP000728185">
    <property type="component" value="Unassembled WGS sequence"/>
</dbReference>
<evidence type="ECO:0000256" key="5">
    <source>
        <dbReference type="PROSITE-ProRule" id="PRU00288"/>
    </source>
</evidence>
<evidence type="ECO:0000256" key="4">
    <source>
        <dbReference type="ARBA" id="ARBA00022833"/>
    </source>
</evidence>
<keyword evidence="1" id="KW-0343">GTPase activation</keyword>
<dbReference type="SMART" id="SM00105">
    <property type="entry name" value="ArfGap"/>
    <property type="match status" value="1"/>
</dbReference>
<name>A0A8E0RR87_9TREM</name>
<dbReference type="PANTHER" id="PTHR45686:SF4">
    <property type="entry name" value="ADP-RIBOSYLATION FACTOR GTPASE ACTIVATING PROTEIN 3, ISOFORM H"/>
    <property type="match status" value="1"/>
</dbReference>
<dbReference type="Gene3D" id="1.10.220.150">
    <property type="entry name" value="Arf GTPase activating protein"/>
    <property type="match status" value="1"/>
</dbReference>
<dbReference type="GO" id="GO:0048205">
    <property type="term" value="P:COPI coating of Golgi vesicle"/>
    <property type="evidence" value="ECO:0007669"/>
    <property type="project" value="TreeGrafter"/>
</dbReference>
<feature type="domain" description="Arf-GAP" evidence="8">
    <location>
        <begin position="1"/>
        <end position="101"/>
    </location>
</feature>
<reference evidence="9" key="1">
    <citation type="submission" date="2019-05" db="EMBL/GenBank/DDBJ databases">
        <title>Annotation for the trematode Fasciolopsis buski.</title>
        <authorList>
            <person name="Choi Y.-J."/>
        </authorList>
    </citation>
    <scope>NUCLEOTIDE SEQUENCE</scope>
    <source>
        <strain evidence="9">HT</strain>
        <tissue evidence="9">Whole worm</tissue>
    </source>
</reference>
<dbReference type="SUPFAM" id="SSF57863">
    <property type="entry name" value="ArfGap/RecO-like zinc finger"/>
    <property type="match status" value="1"/>
</dbReference>
<protein>
    <submittedName>
        <fullName evidence="9">ADP-ribosylation factor GTPase-activating protein 2</fullName>
    </submittedName>
</protein>
<dbReference type="PROSITE" id="PS50115">
    <property type="entry name" value="ARFGAP"/>
    <property type="match status" value="1"/>
</dbReference>
<feature type="coiled-coil region" evidence="6">
    <location>
        <begin position="236"/>
        <end position="285"/>
    </location>
</feature>